<protein>
    <submittedName>
        <fullName evidence="2">Flavin containing amine oxidoreductase</fullName>
    </submittedName>
</protein>
<dbReference type="Gene3D" id="3.50.50.60">
    <property type="entry name" value="FAD/NAD(P)-binding domain"/>
    <property type="match status" value="1"/>
</dbReference>
<organism evidence="2 3">
    <name type="scientific">Actinopolymorpha singaporensis</name>
    <dbReference type="NCBI Taxonomy" id="117157"/>
    <lineage>
        <taxon>Bacteria</taxon>
        <taxon>Bacillati</taxon>
        <taxon>Actinomycetota</taxon>
        <taxon>Actinomycetes</taxon>
        <taxon>Propionibacteriales</taxon>
        <taxon>Actinopolymorphaceae</taxon>
        <taxon>Actinopolymorpha</taxon>
    </lineage>
</organism>
<reference evidence="2 3" key="1">
    <citation type="submission" date="2016-10" db="EMBL/GenBank/DDBJ databases">
        <authorList>
            <person name="de Groot N.N."/>
        </authorList>
    </citation>
    <scope>NUCLEOTIDE SEQUENCE [LARGE SCALE GENOMIC DNA]</scope>
    <source>
        <strain evidence="2 3">DSM 22024</strain>
    </source>
</reference>
<evidence type="ECO:0000313" key="3">
    <source>
        <dbReference type="Proteomes" id="UP000198983"/>
    </source>
</evidence>
<dbReference type="InterPro" id="IPR036188">
    <property type="entry name" value="FAD/NAD-bd_sf"/>
</dbReference>
<name>A0A1H1MDT8_9ACTN</name>
<dbReference type="Gene3D" id="1.10.3110.10">
    <property type="entry name" value="protoporphyrinogen ix oxidase, domain 3"/>
    <property type="match status" value="1"/>
</dbReference>
<dbReference type="GO" id="GO:0016491">
    <property type="term" value="F:oxidoreductase activity"/>
    <property type="evidence" value="ECO:0007669"/>
    <property type="project" value="InterPro"/>
</dbReference>
<dbReference type="Pfam" id="PF01593">
    <property type="entry name" value="Amino_oxidase"/>
    <property type="match status" value="1"/>
</dbReference>
<dbReference type="Gene3D" id="3.90.660.20">
    <property type="entry name" value="Protoporphyrinogen oxidase, mitochondrial, domain 2"/>
    <property type="match status" value="1"/>
</dbReference>
<dbReference type="OrthoDB" id="9767561at2"/>
<dbReference type="STRING" id="117157.SAMN04489717_0756"/>
<feature type="domain" description="Amine oxidase" evidence="1">
    <location>
        <begin position="35"/>
        <end position="433"/>
    </location>
</feature>
<evidence type="ECO:0000259" key="1">
    <source>
        <dbReference type="Pfam" id="PF01593"/>
    </source>
</evidence>
<accession>A0A1H1MDT8</accession>
<keyword evidence="3" id="KW-1185">Reference proteome</keyword>
<dbReference type="EMBL" id="LT629732">
    <property type="protein sequence ID" value="SDR84149.1"/>
    <property type="molecule type" value="Genomic_DNA"/>
</dbReference>
<dbReference type="SUPFAM" id="SSF51905">
    <property type="entry name" value="FAD/NAD(P)-binding domain"/>
    <property type="match status" value="1"/>
</dbReference>
<evidence type="ECO:0000313" key="2">
    <source>
        <dbReference type="EMBL" id="SDR84149.1"/>
    </source>
</evidence>
<dbReference type="PANTHER" id="PTHR42841">
    <property type="entry name" value="AMINE OXIDASE"/>
    <property type="match status" value="1"/>
</dbReference>
<dbReference type="Proteomes" id="UP000198983">
    <property type="component" value="Chromosome I"/>
</dbReference>
<proteinExistence type="predicted"/>
<dbReference type="AlphaFoldDB" id="A0A1H1MDT8"/>
<dbReference type="InterPro" id="IPR002937">
    <property type="entry name" value="Amino_oxidase"/>
</dbReference>
<sequence length="440" mass="46615">MTWGRREVCDTGQPVGGRRQVVESEYDVVVVGAGMAGLVAALDLVAAGCTVTVLEREARPGGRVASDHRSGFTLDRGFQLLNTSYPQVRRRLDLPALDPRPFTAGALVRYAGRLHRLGDPRRHPADLPATIGSSLLPWQAKLALAAYSADVGFTPVRRLLQAEETTAAESLRRRRLAGPAVERFLRPFLSGVLAEDQLTTSSRFVDLVWRSFVRGTVIVPAAGMGAIPAQVTDRLPAGALRTGVEVEEVAPGLVRYDGNEVRARAVVVATDPATAGRLLPGLRIPPLRGLTTYYHAAPEPPLAEPTLLLDGAEDRTIVNTVVLTAAAPSYSTDGRALISTSVLGPTGRGGGAPPDESELRPRLSALYGVPTDSWEHVETAVVREALPAAPPPLGDLRKPVDLGEGLFVAGDHRDTPSTQGAMASGTRAARAVLRHLGDAG</sequence>
<gene>
    <name evidence="2" type="ORF">SAMN04489717_0756</name>
</gene>